<accession>A0AAJ7E401</accession>
<feature type="region of interest" description="Disordered" evidence="1">
    <location>
        <begin position="80"/>
        <end position="105"/>
    </location>
</feature>
<dbReference type="KEGG" id="pxu:106113541"/>
<organism evidence="2">
    <name type="scientific">Papilio xuthus</name>
    <name type="common">Asian swallowtail butterfly</name>
    <dbReference type="NCBI Taxonomy" id="66420"/>
    <lineage>
        <taxon>Eukaryota</taxon>
        <taxon>Metazoa</taxon>
        <taxon>Ecdysozoa</taxon>
        <taxon>Arthropoda</taxon>
        <taxon>Hexapoda</taxon>
        <taxon>Insecta</taxon>
        <taxon>Pterygota</taxon>
        <taxon>Neoptera</taxon>
        <taxon>Endopterygota</taxon>
        <taxon>Lepidoptera</taxon>
        <taxon>Glossata</taxon>
        <taxon>Ditrysia</taxon>
        <taxon>Papilionoidea</taxon>
        <taxon>Papilionidae</taxon>
        <taxon>Papilioninae</taxon>
        <taxon>Papilio</taxon>
    </lineage>
</organism>
<evidence type="ECO:0000256" key="1">
    <source>
        <dbReference type="SAM" id="MobiDB-lite"/>
    </source>
</evidence>
<feature type="compositionally biased region" description="Polar residues" evidence="1">
    <location>
        <begin position="96"/>
        <end position="105"/>
    </location>
</feature>
<dbReference type="RefSeq" id="XP_013161825.1">
    <property type="nucleotide sequence ID" value="XM_013306371.1"/>
</dbReference>
<evidence type="ECO:0000313" key="2">
    <source>
        <dbReference type="RefSeq" id="XP_013161825.1"/>
    </source>
</evidence>
<gene>
    <name evidence="2" type="primary">LOC106113541</name>
</gene>
<proteinExistence type="predicted"/>
<name>A0AAJ7E401_PAPXU</name>
<dbReference type="Proteomes" id="UP000694872">
    <property type="component" value="Unplaced"/>
</dbReference>
<sequence>MNIPSYNLVIFATCALMHSIYTEQINNKERIKDLEAEKSKLHKAINAAIDDGLRALQKEGGGAGEQYLAALKLHMQAAGEGTAGKDTGGEQVDAPATNNSTNATSLRRFDFKKKKKRGPDELDEIFIYKDVYENKDIEPEQGKMIMDNRHKLEKKLFEWMVKRQEEKKRLKEYLEKKRAHLLEVVTEKCPRFGYGKRIKKKKTRRKEEGDAVDAHRKEHKNKPKYPCCRKCCKKSYLGCKREHFHEEGVHRAGGAASA</sequence>
<dbReference type="AlphaFoldDB" id="A0AAJ7E401"/>
<reference evidence="2" key="1">
    <citation type="submission" date="2025-08" db="UniProtKB">
        <authorList>
            <consortium name="RefSeq"/>
        </authorList>
    </citation>
    <scope>IDENTIFICATION</scope>
</reference>
<dbReference type="GeneID" id="106113541"/>
<protein>
    <submittedName>
        <fullName evidence="2">Caldesmon-like</fullName>
    </submittedName>
</protein>